<evidence type="ECO:0000313" key="4">
    <source>
        <dbReference type="Proteomes" id="UP000252100"/>
    </source>
</evidence>
<comment type="function">
    <text evidence="1">May bind long-chain fatty acids, such as palmitate, and may play a role in lipid transport or fatty acid metabolism.</text>
</comment>
<dbReference type="InterPro" id="IPR043168">
    <property type="entry name" value="DegV_C"/>
</dbReference>
<dbReference type="InterPro" id="IPR050270">
    <property type="entry name" value="DegV_domain_contain"/>
</dbReference>
<dbReference type="EMBL" id="CP031092">
    <property type="protein sequence ID" value="AXF55611.1"/>
    <property type="molecule type" value="Genomic_DNA"/>
</dbReference>
<dbReference type="AlphaFoldDB" id="A0A345BXD0"/>
<gene>
    <name evidence="3" type="ORF">DT065_05965</name>
</gene>
<dbReference type="PANTHER" id="PTHR33434">
    <property type="entry name" value="DEGV DOMAIN-CONTAINING PROTEIN DR_1986-RELATED"/>
    <property type="match status" value="1"/>
</dbReference>
<dbReference type="GO" id="GO:0008289">
    <property type="term" value="F:lipid binding"/>
    <property type="evidence" value="ECO:0007669"/>
    <property type="project" value="UniProtKB-KW"/>
</dbReference>
<dbReference type="Gene3D" id="3.30.1180.10">
    <property type="match status" value="1"/>
</dbReference>
<sequence length="282" mass="30718">MKNIKIVTDSTTDLSEDILDKHSIHVVPLSIHINGKTFVDQVDITPEEFMTEMAKTEELPKTSQPAIGELVAKYEELGKDGGHILSIHLASGLSGTYETARMAAEEANAEVTVADSTYISSALGFQVVEAAKMAAEGASMENILDRLKIIKQNSRLYVVVETFDNLVKGGRIGKGKAFLGSLLNLKPIAALEEGVYTPVAKVRTQSQMIQTLMKYFKKDAEDRKIKGVSISHANASELAHKLKDAVTKDSHFKDIMIQTTTPIISTHTGEGAIGFSYYTDSV</sequence>
<dbReference type="SUPFAM" id="SSF82549">
    <property type="entry name" value="DAK1/DegV-like"/>
    <property type="match status" value="1"/>
</dbReference>
<dbReference type="Gene3D" id="3.40.50.10170">
    <property type="match status" value="1"/>
</dbReference>
<keyword evidence="4" id="KW-1185">Reference proteome</keyword>
<organism evidence="3 4">
    <name type="scientific">Salicibibacter kimchii</name>
    <dbReference type="NCBI Taxonomy" id="2099786"/>
    <lineage>
        <taxon>Bacteria</taxon>
        <taxon>Bacillati</taxon>
        <taxon>Bacillota</taxon>
        <taxon>Bacilli</taxon>
        <taxon>Bacillales</taxon>
        <taxon>Bacillaceae</taxon>
        <taxon>Salicibibacter</taxon>
    </lineage>
</organism>
<evidence type="ECO:0000313" key="3">
    <source>
        <dbReference type="EMBL" id="AXF55611.1"/>
    </source>
</evidence>
<evidence type="ECO:0000256" key="2">
    <source>
        <dbReference type="ARBA" id="ARBA00023121"/>
    </source>
</evidence>
<reference evidence="3 4" key="1">
    <citation type="journal article" date="2018" name="J. Microbiol.">
        <title>Salicibibacter kimchii gen. nov., sp. nov., a moderately halophilic and alkalitolerant bacterium in the family Bacillaceae, isolated from kimchi.</title>
        <authorList>
            <person name="Jang J.Y."/>
            <person name="Oh Y.J."/>
            <person name="Lim S.K."/>
            <person name="Park H.K."/>
            <person name="Lee C."/>
            <person name="Kim J.Y."/>
            <person name="Lee M.A."/>
            <person name="Choi H.J."/>
        </authorList>
    </citation>
    <scope>NUCLEOTIDE SEQUENCE [LARGE SCALE GENOMIC DNA]</scope>
    <source>
        <strain evidence="3 4">NKC1-1</strain>
    </source>
</reference>
<dbReference type="NCBIfam" id="TIGR00762">
    <property type="entry name" value="DegV"/>
    <property type="match status" value="1"/>
</dbReference>
<dbReference type="InterPro" id="IPR003797">
    <property type="entry name" value="DegV"/>
</dbReference>
<dbReference type="Pfam" id="PF02645">
    <property type="entry name" value="DegV"/>
    <property type="match status" value="1"/>
</dbReference>
<dbReference type="PANTHER" id="PTHR33434:SF8">
    <property type="entry name" value="DEGV DOMAIN-CONTAINING PROTEIN SPR1019"/>
    <property type="match status" value="1"/>
</dbReference>
<dbReference type="OrthoDB" id="5429275at2"/>
<evidence type="ECO:0000256" key="1">
    <source>
        <dbReference type="ARBA" id="ARBA00003238"/>
    </source>
</evidence>
<dbReference type="RefSeq" id="WP_114371663.1">
    <property type="nucleotide sequence ID" value="NZ_CP031092.1"/>
</dbReference>
<keyword evidence="2" id="KW-0446">Lipid-binding</keyword>
<proteinExistence type="predicted"/>
<dbReference type="KEGG" id="rue:DT065_05965"/>
<dbReference type="Proteomes" id="UP000252100">
    <property type="component" value="Chromosome"/>
</dbReference>
<dbReference type="PROSITE" id="PS51482">
    <property type="entry name" value="DEGV"/>
    <property type="match status" value="1"/>
</dbReference>
<name>A0A345BXD0_9BACI</name>
<accession>A0A345BXD0</accession>
<protein>
    <submittedName>
        <fullName evidence="3">DegV family protein</fullName>
    </submittedName>
</protein>